<keyword evidence="3 7" id="KW-0812">Transmembrane</keyword>
<feature type="domain" description="ABC3 transporter permease C-terminal" evidence="8">
    <location>
        <begin position="192"/>
        <end position="308"/>
    </location>
</feature>
<keyword evidence="5 7" id="KW-0472">Membrane</keyword>
<evidence type="ECO:0000259" key="8">
    <source>
        <dbReference type="Pfam" id="PF02687"/>
    </source>
</evidence>
<feature type="transmembrane region" description="Helical" evidence="7">
    <location>
        <begin position="39"/>
        <end position="61"/>
    </location>
</feature>
<dbReference type="GO" id="GO:0051301">
    <property type="term" value="P:cell division"/>
    <property type="evidence" value="ECO:0007669"/>
    <property type="project" value="UniProtKB-KW"/>
</dbReference>
<proteinExistence type="predicted"/>
<evidence type="ECO:0000256" key="7">
    <source>
        <dbReference type="SAM" id="Phobius"/>
    </source>
</evidence>
<keyword evidence="4 7" id="KW-1133">Transmembrane helix</keyword>
<keyword evidence="10" id="KW-1185">Reference proteome</keyword>
<feature type="compositionally biased region" description="Low complexity" evidence="6">
    <location>
        <begin position="9"/>
        <end position="19"/>
    </location>
</feature>
<accession>A0A1Y6B4K7</accession>
<evidence type="ECO:0000256" key="5">
    <source>
        <dbReference type="ARBA" id="ARBA00023136"/>
    </source>
</evidence>
<evidence type="ECO:0000256" key="3">
    <source>
        <dbReference type="ARBA" id="ARBA00022692"/>
    </source>
</evidence>
<protein>
    <submittedName>
        <fullName evidence="9">Cell division transport system permease protein</fullName>
    </submittedName>
</protein>
<feature type="region of interest" description="Disordered" evidence="6">
    <location>
        <begin position="1"/>
        <end position="28"/>
    </location>
</feature>
<feature type="transmembrane region" description="Helical" evidence="7">
    <location>
        <begin position="185"/>
        <end position="207"/>
    </location>
</feature>
<keyword evidence="2" id="KW-1003">Cell membrane</keyword>
<keyword evidence="9" id="KW-0132">Cell division</keyword>
<evidence type="ECO:0000256" key="1">
    <source>
        <dbReference type="ARBA" id="ARBA00004651"/>
    </source>
</evidence>
<feature type="transmembrane region" description="Helical" evidence="7">
    <location>
        <begin position="243"/>
        <end position="262"/>
    </location>
</feature>
<comment type="subcellular location">
    <subcellularLocation>
        <location evidence="1">Cell membrane</location>
        <topology evidence="1">Multi-pass membrane protein</topology>
    </subcellularLocation>
</comment>
<gene>
    <name evidence="9" type="ORF">SAMN05428998_101423</name>
</gene>
<evidence type="ECO:0000256" key="6">
    <source>
        <dbReference type="SAM" id="MobiDB-lite"/>
    </source>
</evidence>
<evidence type="ECO:0000256" key="2">
    <source>
        <dbReference type="ARBA" id="ARBA00022475"/>
    </source>
</evidence>
<dbReference type="Pfam" id="PF02687">
    <property type="entry name" value="FtsX"/>
    <property type="match status" value="1"/>
</dbReference>
<sequence length="314" mass="33288">MAPRGEKTPPAGRPAARPPGSRRRRRRDLPLANDASARYLPWLIAFLVFLAGLALVGGLGANRLAARWDSGLAGKLTVQVMPGQNAEETKTRVGLVLDLLTASKGVASVEVLDRKQLGALLEPWLGASAYEESLPLPMLIDVTLDPGVEGVPPGLAERLEKEIPAAHLDDHQRYLGALISFARSLQLIALAVVVLVGAATILTLIFVTRTGLSVHRQTIELLHLMGARDRYVAGQFQGNAARLALRGGLVGLVAAGLVLYALERVVQSGGAGLLPSFSPTPVDWAALLVLPPLAVAVAALTARWTVLRTLTRLP</sequence>
<evidence type="ECO:0000313" key="10">
    <source>
        <dbReference type="Proteomes" id="UP000192917"/>
    </source>
</evidence>
<evidence type="ECO:0000256" key="4">
    <source>
        <dbReference type="ARBA" id="ARBA00022989"/>
    </source>
</evidence>
<dbReference type="PANTHER" id="PTHR47755:SF1">
    <property type="entry name" value="CELL DIVISION PROTEIN FTSX"/>
    <property type="match status" value="1"/>
</dbReference>
<feature type="transmembrane region" description="Helical" evidence="7">
    <location>
        <begin position="282"/>
        <end position="302"/>
    </location>
</feature>
<dbReference type="STRING" id="560819.SAMN05428998_101423"/>
<dbReference type="Proteomes" id="UP000192917">
    <property type="component" value="Unassembled WGS sequence"/>
</dbReference>
<dbReference type="GO" id="GO:0032153">
    <property type="term" value="C:cell division site"/>
    <property type="evidence" value="ECO:0007669"/>
    <property type="project" value="TreeGrafter"/>
</dbReference>
<name>A0A1Y6B4K7_9PROT</name>
<reference evidence="9 10" key="1">
    <citation type="submission" date="2017-04" db="EMBL/GenBank/DDBJ databases">
        <authorList>
            <person name="Afonso C.L."/>
            <person name="Miller P.J."/>
            <person name="Scott M.A."/>
            <person name="Spackman E."/>
            <person name="Goraichik I."/>
            <person name="Dimitrov K.M."/>
            <person name="Suarez D.L."/>
            <person name="Swayne D.E."/>
        </authorList>
    </citation>
    <scope>NUCLEOTIDE SEQUENCE [LARGE SCALE GENOMIC DNA]</scope>
    <source>
        <strain evidence="9 10">USBA 355</strain>
    </source>
</reference>
<dbReference type="RefSeq" id="WP_085120766.1">
    <property type="nucleotide sequence ID" value="NZ_FWZX01000001.1"/>
</dbReference>
<keyword evidence="9" id="KW-0131">Cell cycle</keyword>
<dbReference type="GO" id="GO:0005886">
    <property type="term" value="C:plasma membrane"/>
    <property type="evidence" value="ECO:0007669"/>
    <property type="project" value="UniProtKB-SubCell"/>
</dbReference>
<dbReference type="InterPro" id="IPR004513">
    <property type="entry name" value="FtsX"/>
</dbReference>
<dbReference type="AlphaFoldDB" id="A0A1Y6B4K7"/>
<organism evidence="9 10">
    <name type="scientific">Tistlia consotensis USBA 355</name>
    <dbReference type="NCBI Taxonomy" id="560819"/>
    <lineage>
        <taxon>Bacteria</taxon>
        <taxon>Pseudomonadati</taxon>
        <taxon>Pseudomonadota</taxon>
        <taxon>Alphaproteobacteria</taxon>
        <taxon>Rhodospirillales</taxon>
        <taxon>Rhodovibrionaceae</taxon>
        <taxon>Tistlia</taxon>
    </lineage>
</organism>
<dbReference type="PANTHER" id="PTHR47755">
    <property type="entry name" value="CELL DIVISION PROTEIN FTSX"/>
    <property type="match status" value="1"/>
</dbReference>
<evidence type="ECO:0000313" key="9">
    <source>
        <dbReference type="EMBL" id="SME91667.1"/>
    </source>
</evidence>
<dbReference type="InterPro" id="IPR003838">
    <property type="entry name" value="ABC3_permease_C"/>
</dbReference>
<dbReference type="EMBL" id="FWZX01000001">
    <property type="protein sequence ID" value="SME91667.1"/>
    <property type="molecule type" value="Genomic_DNA"/>
</dbReference>